<feature type="signal peptide" evidence="8">
    <location>
        <begin position="1"/>
        <end position="21"/>
    </location>
</feature>
<dbReference type="SUPFAM" id="SSF51011">
    <property type="entry name" value="Glycosyl hydrolase domain"/>
    <property type="match status" value="1"/>
</dbReference>
<dbReference type="GO" id="GO:0000272">
    <property type="term" value="P:polysaccharide catabolic process"/>
    <property type="evidence" value="ECO:0007669"/>
    <property type="project" value="TreeGrafter"/>
</dbReference>
<dbReference type="AlphaFoldDB" id="A0A1G4G8I3"/>
<feature type="domain" description="Alpha-L-arabinofuranosidase C-terminal" evidence="9">
    <location>
        <begin position="316"/>
        <end position="506"/>
    </location>
</feature>
<dbReference type="InterPro" id="IPR017853">
    <property type="entry name" value="GH"/>
</dbReference>
<dbReference type="InterPro" id="IPR055235">
    <property type="entry name" value="ASD1_cat"/>
</dbReference>
<organism evidence="10 11">
    <name type="scientific">Petrimonas mucosa</name>
    <dbReference type="NCBI Taxonomy" id="1642646"/>
    <lineage>
        <taxon>Bacteria</taxon>
        <taxon>Pseudomonadati</taxon>
        <taxon>Bacteroidota</taxon>
        <taxon>Bacteroidia</taxon>
        <taxon>Bacteroidales</taxon>
        <taxon>Dysgonomonadaceae</taxon>
        <taxon>Petrimonas</taxon>
    </lineage>
</organism>
<dbReference type="EC" id="3.2.1.55" evidence="4"/>
<evidence type="ECO:0000256" key="6">
    <source>
        <dbReference type="ARBA" id="ARBA00023277"/>
    </source>
</evidence>
<evidence type="ECO:0000256" key="3">
    <source>
        <dbReference type="ARBA" id="ARBA00011165"/>
    </source>
</evidence>
<dbReference type="Proteomes" id="UP000178485">
    <property type="component" value="Chromosome i"/>
</dbReference>
<evidence type="ECO:0000313" key="11">
    <source>
        <dbReference type="Proteomes" id="UP000178485"/>
    </source>
</evidence>
<name>A0A1G4G8I3_9BACT</name>
<evidence type="ECO:0000256" key="4">
    <source>
        <dbReference type="ARBA" id="ARBA00012670"/>
    </source>
</evidence>
<dbReference type="Pfam" id="PF06964">
    <property type="entry name" value="Alpha-L-AF_C"/>
    <property type="match status" value="1"/>
</dbReference>
<dbReference type="SUPFAM" id="SSF51445">
    <property type="entry name" value="(Trans)glycosidases"/>
    <property type="match status" value="1"/>
</dbReference>
<feature type="chain" id="PRO_5009603947" description="non-reducing end alpha-L-arabinofuranosidase" evidence="8">
    <location>
        <begin position="22"/>
        <end position="513"/>
    </location>
</feature>
<gene>
    <name evidence="10" type="primary">asdII</name>
    <name evidence="10" type="ORF">ING2E5A_1981</name>
</gene>
<keyword evidence="6" id="KW-0119">Carbohydrate metabolism</keyword>
<keyword evidence="5 10" id="KW-0378">Hydrolase</keyword>
<sequence>MKLKKSLPMLALLFLTGGAMSAQNRLIIEVDKESNTISRHIYGHFSEHLGRCIYGGYWVGEDSPTPNTRGIRNDVVEALKEIEIPNLRWPGGCFADEYHWMDGIGPRDKRPKMINTHWGGVVEDNSFGTHEFLDLCEQLGAEPYISANVGSGTVEEMSKWVEYVTFDGESPMANLRRQNGRNKPWKVRFWGIGNESWGCGGNMEPDYYANLFRHYATFARNYGDNRVYKIACGANGGDYNWTETVMRQAGRHMHGLSLHYYTVPKDWNDKGSATSFDEAEYFTTIQKTLYMDELITRHGAIMDRFDPQKRVGLIIDEWGTWYNVEPGTNPGFLYQQNSLRDAIVAGINLNIFNNHSDRVQMANLAQTVNVLQSVILTDGEKMLRTPTYWVYYLYKAHQDATRLPVSLTCNKYRLGNREIDAVSVSASKDRNGKIHVTLVNADPNNEQQISAQLIGAAVKRVTGQLLTSAKINDYNTFDHPDKVKVTNFKGASLKNGNLSVVLPTKSVVMLELE</sequence>
<evidence type="ECO:0000256" key="8">
    <source>
        <dbReference type="SAM" id="SignalP"/>
    </source>
</evidence>
<dbReference type="STRING" id="1642646.ING2E5A_1981"/>
<dbReference type="GO" id="GO:0046373">
    <property type="term" value="P:L-arabinose metabolic process"/>
    <property type="evidence" value="ECO:0007669"/>
    <property type="project" value="InterPro"/>
</dbReference>
<evidence type="ECO:0000256" key="2">
    <source>
        <dbReference type="ARBA" id="ARBA00007186"/>
    </source>
</evidence>
<keyword evidence="7 10" id="KW-0326">Glycosidase</keyword>
<evidence type="ECO:0000313" key="10">
    <source>
        <dbReference type="EMBL" id="SCM58798.1"/>
    </source>
</evidence>
<keyword evidence="11" id="KW-1185">Reference proteome</keyword>
<dbReference type="PANTHER" id="PTHR43576">
    <property type="entry name" value="ALPHA-L-ARABINOFURANOSIDASE C-RELATED"/>
    <property type="match status" value="1"/>
</dbReference>
<comment type="catalytic activity">
    <reaction evidence="1">
        <text>Hydrolysis of terminal non-reducing alpha-L-arabinofuranoside residues in alpha-L-arabinosides.</text>
        <dbReference type="EC" id="3.2.1.55"/>
    </reaction>
</comment>
<dbReference type="InterPro" id="IPR010720">
    <property type="entry name" value="Alpha-L-AF_C"/>
</dbReference>
<keyword evidence="8" id="KW-0732">Signal</keyword>
<dbReference type="GO" id="GO:0046556">
    <property type="term" value="F:alpha-L-arabinofuranosidase activity"/>
    <property type="evidence" value="ECO:0007669"/>
    <property type="project" value="UniProtKB-EC"/>
</dbReference>
<evidence type="ECO:0000256" key="5">
    <source>
        <dbReference type="ARBA" id="ARBA00022801"/>
    </source>
</evidence>
<accession>A0A1G4G8I3</accession>
<dbReference type="Gene3D" id="3.20.20.80">
    <property type="entry name" value="Glycosidases"/>
    <property type="match status" value="1"/>
</dbReference>
<proteinExistence type="inferred from homology"/>
<dbReference type="KEGG" id="pmuc:ING2E5A_1981"/>
<dbReference type="InterPro" id="IPR013780">
    <property type="entry name" value="Glyco_hydro_b"/>
</dbReference>
<dbReference type="Gene3D" id="2.60.40.1180">
    <property type="entry name" value="Golgi alpha-mannosidase II"/>
    <property type="match status" value="1"/>
</dbReference>
<dbReference type="Pfam" id="PF22848">
    <property type="entry name" value="ASD1_dom"/>
    <property type="match status" value="1"/>
</dbReference>
<dbReference type="SMART" id="SM00813">
    <property type="entry name" value="Alpha-L-AF_C"/>
    <property type="match status" value="1"/>
</dbReference>
<reference evidence="10 11" key="1">
    <citation type="submission" date="2016-08" db="EMBL/GenBank/DDBJ databases">
        <authorList>
            <person name="Seilhamer J.J."/>
        </authorList>
    </citation>
    <scope>NUCLEOTIDE SEQUENCE [LARGE SCALE GENOMIC DNA]</scope>
    <source>
        <strain evidence="10">ING2-E5A</strain>
    </source>
</reference>
<comment type="subunit">
    <text evidence="3">Homohexamer; trimer of dimers.</text>
</comment>
<comment type="similarity">
    <text evidence="2">Belongs to the glycosyl hydrolase 51 family.</text>
</comment>
<evidence type="ECO:0000256" key="1">
    <source>
        <dbReference type="ARBA" id="ARBA00001462"/>
    </source>
</evidence>
<protein>
    <recommendedName>
        <fullName evidence="4">non-reducing end alpha-L-arabinofuranosidase</fullName>
        <ecNumber evidence="4">3.2.1.55</ecNumber>
    </recommendedName>
</protein>
<dbReference type="PANTHER" id="PTHR43576:SF2">
    <property type="entry name" value="INTRACELLULAR EXO-ALPHA-L-ARABINOFURANOSIDASE 2"/>
    <property type="match status" value="1"/>
</dbReference>
<evidence type="ECO:0000256" key="7">
    <source>
        <dbReference type="ARBA" id="ARBA00023295"/>
    </source>
</evidence>
<dbReference type="EMBL" id="LT608328">
    <property type="protein sequence ID" value="SCM58798.1"/>
    <property type="molecule type" value="Genomic_DNA"/>
</dbReference>
<evidence type="ECO:0000259" key="9">
    <source>
        <dbReference type="SMART" id="SM00813"/>
    </source>
</evidence>